<dbReference type="PANTHER" id="PTHR46586:SF3">
    <property type="entry name" value="ANKYRIN REPEAT-CONTAINING PROTEIN"/>
    <property type="match status" value="1"/>
</dbReference>
<gene>
    <name evidence="2" type="ORF">PHMEG_00011166</name>
</gene>
<evidence type="ECO:0000256" key="1">
    <source>
        <dbReference type="SAM" id="MobiDB-lite"/>
    </source>
</evidence>
<dbReference type="InterPro" id="IPR036770">
    <property type="entry name" value="Ankyrin_rpt-contain_sf"/>
</dbReference>
<dbReference type="Pfam" id="PF13637">
    <property type="entry name" value="Ank_4"/>
    <property type="match status" value="1"/>
</dbReference>
<dbReference type="Gene3D" id="1.25.40.20">
    <property type="entry name" value="Ankyrin repeat-containing domain"/>
    <property type="match status" value="1"/>
</dbReference>
<evidence type="ECO:0000313" key="3">
    <source>
        <dbReference type="Proteomes" id="UP000198211"/>
    </source>
</evidence>
<protein>
    <submittedName>
        <fullName evidence="2">Uncharacterized protein</fullName>
    </submittedName>
</protein>
<organism evidence="2 3">
    <name type="scientific">Phytophthora megakarya</name>
    <dbReference type="NCBI Taxonomy" id="4795"/>
    <lineage>
        <taxon>Eukaryota</taxon>
        <taxon>Sar</taxon>
        <taxon>Stramenopiles</taxon>
        <taxon>Oomycota</taxon>
        <taxon>Peronosporomycetes</taxon>
        <taxon>Peronosporales</taxon>
        <taxon>Peronosporaceae</taxon>
        <taxon>Phytophthora</taxon>
    </lineage>
</organism>
<sequence>MANSVSPSVRAVCRVYDADNELVLELIQQFFDVTANWSLVEAAERGHLELVKILDGDVSVALDFAAEAGNVDVVQWLHSNRTDRCTVDAMDMAAANGHLDMVQWLHDHREEGCSSDAMDLAATNGFLPVVKWLHHHRQEGCSHRAMDGAAANGHLEVVKWLHSHRDEGCSKDALLDACNAGQSDVAKWIMQFRSEGSVNAAINAAAQGSYHELVQWLVDHAFLRDTYTLHARNVSIVDSSLHYFAMPASCNVLAPMDLGCQFSQPHSTQRSLTGNVQEPTNSVWR</sequence>
<dbReference type="SUPFAM" id="SSF48403">
    <property type="entry name" value="Ankyrin repeat"/>
    <property type="match status" value="1"/>
</dbReference>
<dbReference type="Proteomes" id="UP000198211">
    <property type="component" value="Unassembled WGS sequence"/>
</dbReference>
<dbReference type="PANTHER" id="PTHR46586">
    <property type="entry name" value="ANKYRIN REPEAT-CONTAINING PROTEIN"/>
    <property type="match status" value="1"/>
</dbReference>
<dbReference type="EMBL" id="NBNE01001167">
    <property type="protein sequence ID" value="OWZ15229.1"/>
    <property type="molecule type" value="Genomic_DNA"/>
</dbReference>
<dbReference type="OrthoDB" id="60283at2759"/>
<dbReference type="InterPro" id="IPR002110">
    <property type="entry name" value="Ankyrin_rpt"/>
</dbReference>
<dbReference type="AlphaFoldDB" id="A0A225WDK6"/>
<keyword evidence="3" id="KW-1185">Reference proteome</keyword>
<evidence type="ECO:0000313" key="2">
    <source>
        <dbReference type="EMBL" id="OWZ15229.1"/>
    </source>
</evidence>
<comment type="caution">
    <text evidence="2">The sequence shown here is derived from an EMBL/GenBank/DDBJ whole genome shotgun (WGS) entry which is preliminary data.</text>
</comment>
<dbReference type="Pfam" id="PF12796">
    <property type="entry name" value="Ank_2"/>
    <property type="match status" value="1"/>
</dbReference>
<dbReference type="STRING" id="4795.A0A225WDK6"/>
<name>A0A225WDK6_9STRA</name>
<feature type="region of interest" description="Disordered" evidence="1">
    <location>
        <begin position="265"/>
        <end position="285"/>
    </location>
</feature>
<accession>A0A225WDK6</accession>
<proteinExistence type="predicted"/>
<dbReference type="InterPro" id="IPR052050">
    <property type="entry name" value="SecEffector_AnkRepeat"/>
</dbReference>
<reference evidence="3" key="1">
    <citation type="submission" date="2017-03" db="EMBL/GenBank/DDBJ databases">
        <title>Phytopthora megakarya and P. palmivora, two closely related causual agents of cacao black pod achieved similar genome size and gene model numbers by different mechanisms.</title>
        <authorList>
            <person name="Ali S."/>
            <person name="Shao J."/>
            <person name="Larry D.J."/>
            <person name="Kronmiller B."/>
            <person name="Shen D."/>
            <person name="Strem M.D."/>
            <person name="Melnick R.L."/>
            <person name="Guiltinan M.J."/>
            <person name="Tyler B.M."/>
            <person name="Meinhardt L.W."/>
            <person name="Bailey B.A."/>
        </authorList>
    </citation>
    <scope>NUCLEOTIDE SEQUENCE [LARGE SCALE GENOMIC DNA]</scope>
    <source>
        <strain evidence="3">zdho120</strain>
    </source>
</reference>